<evidence type="ECO:0000256" key="1">
    <source>
        <dbReference type="SAM" id="MobiDB-lite"/>
    </source>
</evidence>
<reference evidence="2" key="1">
    <citation type="submission" date="2023-03" db="EMBL/GenBank/DDBJ databases">
        <title>Massive genome expansion in bonnet fungi (Mycena s.s.) driven by repeated elements and novel gene families across ecological guilds.</title>
        <authorList>
            <consortium name="Lawrence Berkeley National Laboratory"/>
            <person name="Harder C.B."/>
            <person name="Miyauchi S."/>
            <person name="Viragh M."/>
            <person name="Kuo A."/>
            <person name="Thoen E."/>
            <person name="Andreopoulos B."/>
            <person name="Lu D."/>
            <person name="Skrede I."/>
            <person name="Drula E."/>
            <person name="Henrissat B."/>
            <person name="Morin E."/>
            <person name="Kohler A."/>
            <person name="Barry K."/>
            <person name="LaButti K."/>
            <person name="Morin E."/>
            <person name="Salamov A."/>
            <person name="Lipzen A."/>
            <person name="Mereny Z."/>
            <person name="Hegedus B."/>
            <person name="Baldrian P."/>
            <person name="Stursova M."/>
            <person name="Weitz H."/>
            <person name="Taylor A."/>
            <person name="Grigoriev I.V."/>
            <person name="Nagy L.G."/>
            <person name="Martin F."/>
            <person name="Kauserud H."/>
        </authorList>
    </citation>
    <scope>NUCLEOTIDE SEQUENCE</scope>
    <source>
        <strain evidence="2">CBHHK200</strain>
    </source>
</reference>
<accession>A0AAD6SWZ0</accession>
<feature type="region of interest" description="Disordered" evidence="1">
    <location>
        <begin position="499"/>
        <end position="523"/>
    </location>
</feature>
<feature type="region of interest" description="Disordered" evidence="1">
    <location>
        <begin position="164"/>
        <end position="185"/>
    </location>
</feature>
<feature type="region of interest" description="Disordered" evidence="1">
    <location>
        <begin position="328"/>
        <end position="360"/>
    </location>
</feature>
<dbReference type="AlphaFoldDB" id="A0AAD6SWZ0"/>
<dbReference type="Proteomes" id="UP001218188">
    <property type="component" value="Unassembled WGS sequence"/>
</dbReference>
<dbReference type="EMBL" id="JARJCM010000056">
    <property type="protein sequence ID" value="KAJ7034601.1"/>
    <property type="molecule type" value="Genomic_DNA"/>
</dbReference>
<feature type="region of interest" description="Disordered" evidence="1">
    <location>
        <begin position="551"/>
        <end position="583"/>
    </location>
</feature>
<evidence type="ECO:0000313" key="3">
    <source>
        <dbReference type="Proteomes" id="UP001218188"/>
    </source>
</evidence>
<feature type="region of interest" description="Disordered" evidence="1">
    <location>
        <begin position="209"/>
        <end position="245"/>
    </location>
</feature>
<feature type="compositionally biased region" description="Low complexity" evidence="1">
    <location>
        <begin position="438"/>
        <end position="454"/>
    </location>
</feature>
<feature type="compositionally biased region" description="Low complexity" evidence="1">
    <location>
        <begin position="112"/>
        <end position="131"/>
    </location>
</feature>
<gene>
    <name evidence="2" type="ORF">C8F04DRAFT_568227</name>
</gene>
<keyword evidence="3" id="KW-1185">Reference proteome</keyword>
<feature type="region of interest" description="Disordered" evidence="1">
    <location>
        <begin position="30"/>
        <end position="57"/>
    </location>
</feature>
<organism evidence="2 3">
    <name type="scientific">Mycena alexandri</name>
    <dbReference type="NCBI Taxonomy" id="1745969"/>
    <lineage>
        <taxon>Eukaryota</taxon>
        <taxon>Fungi</taxon>
        <taxon>Dikarya</taxon>
        <taxon>Basidiomycota</taxon>
        <taxon>Agaricomycotina</taxon>
        <taxon>Agaricomycetes</taxon>
        <taxon>Agaricomycetidae</taxon>
        <taxon>Agaricales</taxon>
        <taxon>Marasmiineae</taxon>
        <taxon>Mycenaceae</taxon>
        <taxon>Mycena</taxon>
    </lineage>
</organism>
<feature type="region of interest" description="Disordered" evidence="1">
    <location>
        <begin position="418"/>
        <end position="462"/>
    </location>
</feature>
<feature type="region of interest" description="Disordered" evidence="1">
    <location>
        <begin position="607"/>
        <end position="635"/>
    </location>
</feature>
<evidence type="ECO:0000313" key="2">
    <source>
        <dbReference type="EMBL" id="KAJ7034601.1"/>
    </source>
</evidence>
<feature type="compositionally biased region" description="Low complexity" evidence="1">
    <location>
        <begin position="211"/>
        <end position="240"/>
    </location>
</feature>
<sequence length="745" mass="78647">MSLSSYIKRQSRAIRKSTVLSVGLASILEDSEESSGAESVNTPFTDKKTKKNSMKARRRLGVSDLAIPRTSQLFTAVQGDSEWRLRARNSQAENSSDEETFDFPRPPMPSFESPTSELGESSSGSESGMPTTPSPSPTLDAFSTTELRQCVIRCKSIKPLTLSKRSSSPAFSSASSASDEEGQWEDDDEFYAAHASNFITITPPLPPSFPASPSSTSFSLSPSSSSIRSVSTSSSSSATRAAHRESAVIPVPAPYRASVRLNHPISIPSRAPPPPPIITSHRSSVHSIILSTPDSAQTHTRAPPKTPLPTDAWSGDYTVFAPILSASLSPSPSSSSSSSRLAALLSPGPRFPPEAQGVPSDVDLDADFEGEEGEWEECDLEFGGEYEEVPLSPLGTTPLSPASPDIHVEAPMDQVEVKHEQAEQDEEGRWTFPPSPLSPALASPNVSVRSRSSRMTTSPALRSRWSTSTLASMHSAHAQVSSPKTFSFARRYFPKPAAFAPSAWSSSTNVTGKSPKSPAASSYYSRFSPVKVGKGKRGRLTAADVRVQLAISTSPGSTTSTSPASSTSTSSPSSRSALSPTTPATPYSASAQWAAYPASPAPSSFFPSSLHRAPFQQQRSASASTTASGSTMASMSTSKSYVGVGTSASPNAGLGVRFSGVPSLASAGTAASASVSPALYAAYTTQRSPRRRASSSSTTSSAVSRWSFSTSGSTPPLAYLPHLRFLIIGLVLAHRPRRLAQPEHR</sequence>
<feature type="compositionally biased region" description="Low complexity" evidence="1">
    <location>
        <begin position="328"/>
        <end position="347"/>
    </location>
</feature>
<name>A0AAD6SWZ0_9AGAR</name>
<feature type="compositionally biased region" description="Low complexity" evidence="1">
    <location>
        <begin position="620"/>
        <end position="635"/>
    </location>
</feature>
<comment type="caution">
    <text evidence="2">The sequence shown here is derived from an EMBL/GenBank/DDBJ whole genome shotgun (WGS) entry which is preliminary data.</text>
</comment>
<feature type="compositionally biased region" description="Low complexity" evidence="1">
    <location>
        <begin position="164"/>
        <end position="177"/>
    </location>
</feature>
<protein>
    <submittedName>
        <fullName evidence="2">Uncharacterized protein</fullName>
    </submittedName>
</protein>
<proteinExistence type="predicted"/>
<feature type="region of interest" description="Disordered" evidence="1">
    <location>
        <begin position="87"/>
        <end position="141"/>
    </location>
</feature>
<feature type="compositionally biased region" description="Basic residues" evidence="1">
    <location>
        <begin position="48"/>
        <end position="57"/>
    </location>
</feature>